<reference evidence="1 2" key="1">
    <citation type="journal article" date="2016" name="Nat. Commun.">
        <title>Thousands of microbial genomes shed light on interconnected biogeochemical processes in an aquifer system.</title>
        <authorList>
            <person name="Anantharaman K."/>
            <person name="Brown C.T."/>
            <person name="Hug L.A."/>
            <person name="Sharon I."/>
            <person name="Castelle C.J."/>
            <person name="Probst A.J."/>
            <person name="Thomas B.C."/>
            <person name="Singh A."/>
            <person name="Wilkins M.J."/>
            <person name="Karaoz U."/>
            <person name="Brodie E.L."/>
            <person name="Williams K.H."/>
            <person name="Hubbard S.S."/>
            <person name="Banfield J.F."/>
        </authorList>
    </citation>
    <scope>NUCLEOTIDE SEQUENCE [LARGE SCALE GENOMIC DNA]</scope>
</reference>
<proteinExistence type="predicted"/>
<dbReference type="Proteomes" id="UP000179214">
    <property type="component" value="Unassembled WGS sequence"/>
</dbReference>
<organism evidence="1 2">
    <name type="scientific">Candidatus Staskawiczbacteria bacterium RIFCSPHIGHO2_12_FULL_38_11</name>
    <dbReference type="NCBI Taxonomy" id="1802209"/>
    <lineage>
        <taxon>Bacteria</taxon>
        <taxon>Candidatus Staskawicziibacteriota</taxon>
    </lineage>
</organism>
<evidence type="ECO:0000313" key="1">
    <source>
        <dbReference type="EMBL" id="OGZ70398.1"/>
    </source>
</evidence>
<comment type="caution">
    <text evidence="1">The sequence shown here is derived from an EMBL/GenBank/DDBJ whole genome shotgun (WGS) entry which is preliminary data.</text>
</comment>
<name>A0A1G2I8M5_9BACT</name>
<sequence>MSIEIIRGSFPLRPNFDRDMRSERRWKVLHDSPEQEGEFIPQLTAITINWSQSSGANLLKWCKGQKRVGGQRHLEAFRREPKLVRREWRNSYILGPSTMWLEPDDGKGIVKFPYIYWFEEICCMEFADFDVDFGSDMKIITLW</sequence>
<gene>
    <name evidence="1" type="ORF">A3F47_00800</name>
</gene>
<dbReference type="EMBL" id="MHOV01000010">
    <property type="protein sequence ID" value="OGZ70398.1"/>
    <property type="molecule type" value="Genomic_DNA"/>
</dbReference>
<dbReference type="AlphaFoldDB" id="A0A1G2I8M5"/>
<accession>A0A1G2I8M5</accession>
<protein>
    <submittedName>
        <fullName evidence="1">Uncharacterized protein</fullName>
    </submittedName>
</protein>
<evidence type="ECO:0000313" key="2">
    <source>
        <dbReference type="Proteomes" id="UP000179214"/>
    </source>
</evidence>